<dbReference type="EMBL" id="CAAE01015008">
    <property type="protein sequence ID" value="CAG09751.1"/>
    <property type="molecule type" value="Genomic_DNA"/>
</dbReference>
<feature type="region of interest" description="Disordered" evidence="1">
    <location>
        <begin position="1"/>
        <end position="55"/>
    </location>
</feature>
<protein>
    <submittedName>
        <fullName evidence="2">(spotted green pufferfish) hypothetical protein</fullName>
    </submittedName>
</protein>
<dbReference type="OrthoDB" id="10265668at2759"/>
<reference evidence="2" key="1">
    <citation type="journal article" date="2004" name="Nature">
        <title>Genome duplication in the teleost fish Tetraodon nigroviridis reveals the early vertebrate proto-karyotype.</title>
        <authorList>
            <person name="Jaillon O."/>
            <person name="Aury J.-M."/>
            <person name="Brunet F."/>
            <person name="Petit J.-L."/>
            <person name="Stange-Thomann N."/>
            <person name="Mauceli E."/>
            <person name="Bouneau L."/>
            <person name="Fischer C."/>
            <person name="Ozouf-Costaz C."/>
            <person name="Bernot A."/>
            <person name="Nicaud S."/>
            <person name="Jaffe D."/>
            <person name="Fisher S."/>
            <person name="Lutfalla G."/>
            <person name="Dossat C."/>
            <person name="Segurens B."/>
            <person name="Dasilva C."/>
            <person name="Salanoubat M."/>
            <person name="Levy M."/>
            <person name="Boudet N."/>
            <person name="Castellano S."/>
            <person name="Anthouard V."/>
            <person name="Jubin C."/>
            <person name="Castelli V."/>
            <person name="Katinka M."/>
            <person name="Vacherie B."/>
            <person name="Biemont C."/>
            <person name="Skalli Z."/>
            <person name="Cattolico L."/>
            <person name="Poulain J."/>
            <person name="De Berardinis V."/>
            <person name="Cruaud C."/>
            <person name="Duprat S."/>
            <person name="Brottier P."/>
            <person name="Coutanceau J.-P."/>
            <person name="Gouzy J."/>
            <person name="Parra G."/>
            <person name="Lardier G."/>
            <person name="Chapple C."/>
            <person name="McKernan K.J."/>
            <person name="McEwan P."/>
            <person name="Bosak S."/>
            <person name="Kellis M."/>
            <person name="Volff J.-N."/>
            <person name="Guigo R."/>
            <person name="Zody M.C."/>
            <person name="Mesirov J."/>
            <person name="Lindblad-Toh K."/>
            <person name="Birren B."/>
            <person name="Nusbaum C."/>
            <person name="Kahn D."/>
            <person name="Robinson-Rechavi M."/>
            <person name="Laudet V."/>
            <person name="Schachter V."/>
            <person name="Quetier F."/>
            <person name="Saurin W."/>
            <person name="Scarpelli C."/>
            <person name="Wincker P."/>
            <person name="Lander E.S."/>
            <person name="Weissenbach J."/>
            <person name="Roest Crollius H."/>
        </authorList>
    </citation>
    <scope>NUCLEOTIDE SEQUENCE [LARGE SCALE GENOMIC DNA]</scope>
</reference>
<gene>
    <name evidence="2" type="ORF">GSTENG00031167001</name>
</gene>
<accession>Q4RPD1</accession>
<organism evidence="2">
    <name type="scientific">Tetraodon nigroviridis</name>
    <name type="common">Spotted green pufferfish</name>
    <name type="synonym">Chelonodon nigroviridis</name>
    <dbReference type="NCBI Taxonomy" id="99883"/>
    <lineage>
        <taxon>Eukaryota</taxon>
        <taxon>Metazoa</taxon>
        <taxon>Chordata</taxon>
        <taxon>Craniata</taxon>
        <taxon>Vertebrata</taxon>
        <taxon>Euteleostomi</taxon>
        <taxon>Actinopterygii</taxon>
        <taxon>Neopterygii</taxon>
        <taxon>Teleostei</taxon>
        <taxon>Neoteleostei</taxon>
        <taxon>Acanthomorphata</taxon>
        <taxon>Eupercaria</taxon>
        <taxon>Tetraodontiformes</taxon>
        <taxon>Tetradontoidea</taxon>
        <taxon>Tetraodontidae</taxon>
        <taxon>Tetraodon</taxon>
    </lineage>
</organism>
<proteinExistence type="predicted"/>
<evidence type="ECO:0000313" key="2">
    <source>
        <dbReference type="EMBL" id="CAG09751.1"/>
    </source>
</evidence>
<dbReference type="KEGG" id="tng:GSTEN00031167G001"/>
<comment type="caution">
    <text evidence="2">The sequence shown here is derived from an EMBL/GenBank/DDBJ whole genome shotgun (WGS) entry which is preliminary data.</text>
</comment>
<evidence type="ECO:0000256" key="1">
    <source>
        <dbReference type="SAM" id="MobiDB-lite"/>
    </source>
</evidence>
<name>Q4RPD1_TETNG</name>
<reference evidence="2" key="2">
    <citation type="submission" date="2004-02" db="EMBL/GenBank/DDBJ databases">
        <authorList>
            <consortium name="Genoscope"/>
            <consortium name="Whitehead Institute Centre for Genome Research"/>
        </authorList>
    </citation>
    <scope>NUCLEOTIDE SEQUENCE</scope>
</reference>
<dbReference type="AlphaFoldDB" id="Q4RPD1"/>
<sequence>MEMSELAEPPAGVEEMAEKNGAATEVPGAPVCPEPDSRASQPAAEEEEGGGLPAEFERLWKAASDNPQNFTSWTDLLQYCEQEVLLSAG</sequence>